<proteinExistence type="predicted"/>
<accession>A0A7J3ZM09</accession>
<comment type="caution">
    <text evidence="2">The sequence shown here is derived from an EMBL/GenBank/DDBJ whole genome shotgun (WGS) entry which is preliminary data.</text>
</comment>
<dbReference type="Pfam" id="PF04981">
    <property type="entry name" value="NMD3"/>
    <property type="match status" value="1"/>
</dbReference>
<dbReference type="PANTHER" id="PTHR12746">
    <property type="entry name" value="NONSENSE-MEDIATED MRNA DECAY PROTEIN 3"/>
    <property type="match status" value="1"/>
</dbReference>
<protein>
    <recommendedName>
        <fullName evidence="1">Nmd3 N-terminal domain-containing protein</fullName>
    </recommendedName>
</protein>
<sequence>MGERVCPRCNRKPDIPFIRGICARCYVEREIKLQQRVVVPHCPLCNRYMLSGRWSQYSMKEVLKSVALKLQRELERLFRGYDVYIKLDVDDGGEFTAVISDSHSSFRWRPDALLEVKHQICPDCSRKIVGHHAAIIQVRGIGGPLSRSEKESILELLDRLPQKVKGSIVEVKEVKEGIDIKVSEHSTARSIASRILAECPGTLKESYKLISRSGGEKKTRLNLSVRVSKPVKKKALVEYQGELAIAEWKAGGRVELQLIPSNKRILLDARESVSRIREYTGELEEVEIIGVSTDRVFFIKRGELEYDEVDLKSVIGAPEKGKKAFVVIVGGRRLLAILD</sequence>
<dbReference type="InterPro" id="IPR007064">
    <property type="entry name" value="Nmd3_N"/>
</dbReference>
<dbReference type="GO" id="GO:0005737">
    <property type="term" value="C:cytoplasm"/>
    <property type="evidence" value="ECO:0007669"/>
    <property type="project" value="TreeGrafter"/>
</dbReference>
<organism evidence="2">
    <name type="scientific">Fervidicoccus fontis</name>
    <dbReference type="NCBI Taxonomy" id="683846"/>
    <lineage>
        <taxon>Archaea</taxon>
        <taxon>Thermoproteota</taxon>
        <taxon>Thermoprotei</taxon>
        <taxon>Fervidicoccales</taxon>
        <taxon>Fervidicoccaceae</taxon>
        <taxon>Fervidicoccus</taxon>
    </lineage>
</organism>
<dbReference type="GO" id="GO:0043023">
    <property type="term" value="F:ribosomal large subunit binding"/>
    <property type="evidence" value="ECO:0007669"/>
    <property type="project" value="InterPro"/>
</dbReference>
<feature type="domain" description="Nmd3 N-terminal" evidence="1">
    <location>
        <begin position="6"/>
        <end position="227"/>
    </location>
</feature>
<dbReference type="PANTHER" id="PTHR12746:SF2">
    <property type="entry name" value="60S RIBOSOMAL EXPORT PROTEIN NMD3"/>
    <property type="match status" value="1"/>
</dbReference>
<evidence type="ECO:0000313" key="2">
    <source>
        <dbReference type="EMBL" id="HHQ81099.1"/>
    </source>
</evidence>
<evidence type="ECO:0000259" key="1">
    <source>
        <dbReference type="Pfam" id="PF04981"/>
    </source>
</evidence>
<reference evidence="2" key="1">
    <citation type="journal article" date="2020" name="mSystems">
        <title>Genome- and Community-Level Interaction Insights into Carbon Utilization and Element Cycling Functions of Hydrothermarchaeota in Hydrothermal Sediment.</title>
        <authorList>
            <person name="Zhou Z."/>
            <person name="Liu Y."/>
            <person name="Xu W."/>
            <person name="Pan J."/>
            <person name="Luo Z.H."/>
            <person name="Li M."/>
        </authorList>
    </citation>
    <scope>NUCLEOTIDE SEQUENCE [LARGE SCALE GENOMIC DNA]</scope>
    <source>
        <strain evidence="2">SpSt-1116</strain>
    </source>
</reference>
<gene>
    <name evidence="2" type="ORF">ENM78_06600</name>
</gene>
<dbReference type="EMBL" id="DRZC01000083">
    <property type="protein sequence ID" value="HHQ81099.1"/>
    <property type="molecule type" value="Genomic_DNA"/>
</dbReference>
<dbReference type="AlphaFoldDB" id="A0A7J3ZM09"/>
<dbReference type="InterPro" id="IPR039768">
    <property type="entry name" value="Nmd3"/>
</dbReference>
<name>A0A7J3ZM09_9CREN</name>